<feature type="signal peptide" evidence="8">
    <location>
        <begin position="1"/>
        <end position="23"/>
    </location>
</feature>
<dbReference type="OrthoDB" id="5989317at2759"/>
<dbReference type="Pfam" id="PF12832">
    <property type="entry name" value="MFS_1_like"/>
    <property type="match status" value="1"/>
</dbReference>
<evidence type="ECO:0000313" key="10">
    <source>
        <dbReference type="EMBL" id="CAG9788009.1"/>
    </source>
</evidence>
<dbReference type="GO" id="GO:0016020">
    <property type="term" value="C:membrane"/>
    <property type="evidence" value="ECO:0007669"/>
    <property type="project" value="UniProtKB-SubCell"/>
</dbReference>
<comment type="similarity">
    <text evidence="2">Belongs to the major facilitator superfamily. MFSD6 family.</text>
</comment>
<dbReference type="EMBL" id="OU893349">
    <property type="protein sequence ID" value="CAG9788009.1"/>
    <property type="molecule type" value="Genomic_DNA"/>
</dbReference>
<feature type="compositionally biased region" description="Basic residues" evidence="6">
    <location>
        <begin position="410"/>
        <end position="427"/>
    </location>
</feature>
<dbReference type="InterPro" id="IPR051717">
    <property type="entry name" value="MFS_MFSD6"/>
</dbReference>
<evidence type="ECO:0000256" key="2">
    <source>
        <dbReference type="ARBA" id="ARBA00005241"/>
    </source>
</evidence>
<feature type="region of interest" description="Disordered" evidence="6">
    <location>
        <begin position="490"/>
        <end position="515"/>
    </location>
</feature>
<keyword evidence="11" id="KW-1185">Reference proteome</keyword>
<evidence type="ECO:0000256" key="5">
    <source>
        <dbReference type="ARBA" id="ARBA00023136"/>
    </source>
</evidence>
<dbReference type="InterPro" id="IPR036259">
    <property type="entry name" value="MFS_trans_sf"/>
</dbReference>
<proteinExistence type="inferred from homology"/>
<feature type="transmembrane region" description="Helical" evidence="7">
    <location>
        <begin position="175"/>
        <end position="193"/>
    </location>
</feature>
<reference evidence="10" key="1">
    <citation type="submission" date="2021-12" db="EMBL/GenBank/DDBJ databases">
        <authorList>
            <person name="King R."/>
        </authorList>
    </citation>
    <scope>NUCLEOTIDE SEQUENCE</scope>
</reference>
<dbReference type="SUPFAM" id="SSF103473">
    <property type="entry name" value="MFS general substrate transporter"/>
    <property type="match status" value="1"/>
</dbReference>
<dbReference type="CDD" id="cd17335">
    <property type="entry name" value="MFS_MFSD6"/>
    <property type="match status" value="1"/>
</dbReference>
<feature type="transmembrane region" description="Helical" evidence="7">
    <location>
        <begin position="296"/>
        <end position="315"/>
    </location>
</feature>
<reference evidence="10" key="2">
    <citation type="submission" date="2022-10" db="EMBL/GenBank/DDBJ databases">
        <authorList>
            <consortium name="ENA_rothamsted_submissions"/>
            <consortium name="culmorum"/>
            <person name="King R."/>
        </authorList>
    </citation>
    <scope>NUCLEOTIDE SEQUENCE</scope>
</reference>
<dbReference type="Proteomes" id="UP001153714">
    <property type="component" value="Chromosome 18"/>
</dbReference>
<keyword evidence="4 7" id="KW-1133">Transmembrane helix</keyword>
<dbReference type="AlphaFoldDB" id="A0A9N9WBI3"/>
<evidence type="ECO:0000259" key="9">
    <source>
        <dbReference type="Pfam" id="PF12832"/>
    </source>
</evidence>
<gene>
    <name evidence="10" type="ORF">DIATSA_LOCUS5852</name>
</gene>
<keyword evidence="3 7" id="KW-0812">Transmembrane</keyword>
<evidence type="ECO:0000256" key="8">
    <source>
        <dbReference type="SAM" id="SignalP"/>
    </source>
</evidence>
<keyword evidence="8" id="KW-0732">Signal</keyword>
<evidence type="ECO:0000256" key="6">
    <source>
        <dbReference type="SAM" id="MobiDB-lite"/>
    </source>
</evidence>
<dbReference type="PANTHER" id="PTHR16172">
    <property type="entry name" value="MAJOR FACILITATOR SUPERFAMILY DOMAIN-CONTAINING PROTEIN 6-LIKE"/>
    <property type="match status" value="1"/>
</dbReference>
<evidence type="ECO:0000256" key="4">
    <source>
        <dbReference type="ARBA" id="ARBA00022989"/>
    </source>
</evidence>
<feature type="region of interest" description="Disordered" evidence="6">
    <location>
        <begin position="396"/>
        <end position="451"/>
    </location>
</feature>
<dbReference type="PANTHER" id="PTHR16172:SF2">
    <property type="entry name" value="MAJOR FACILITATOR SUPERFAMILY DOMAIN-CONTAINING PROTEIN 6"/>
    <property type="match status" value="1"/>
</dbReference>
<feature type="chain" id="PRO_5040391482" description="Major facilitator superfamily associated domain-containing protein" evidence="8">
    <location>
        <begin position="24"/>
        <end position="515"/>
    </location>
</feature>
<feature type="transmembrane region" description="Helical" evidence="7">
    <location>
        <begin position="38"/>
        <end position="57"/>
    </location>
</feature>
<dbReference type="InterPro" id="IPR024989">
    <property type="entry name" value="MFS_assoc_dom"/>
</dbReference>
<evidence type="ECO:0000256" key="7">
    <source>
        <dbReference type="SAM" id="Phobius"/>
    </source>
</evidence>
<feature type="domain" description="Major facilitator superfamily associated" evidence="9">
    <location>
        <begin position="1"/>
        <end position="296"/>
    </location>
</feature>
<feature type="transmembrane region" description="Helical" evidence="7">
    <location>
        <begin position="143"/>
        <end position="163"/>
    </location>
</feature>
<evidence type="ECO:0000313" key="11">
    <source>
        <dbReference type="Proteomes" id="UP001153714"/>
    </source>
</evidence>
<sequence>MFGSLGWGLAMFFVGIALDHSTAFSSHPCGGPQRYEKNYTICFATFSVLMGAALLTASQIRFKYEFVSSEAEAPAPPPAEPTHEEKLQQQLAEQLQLPGLDTSAPQPQQPPLHHAKVFAQTTREMPEWVTVLRQFQNVKAASFLLVAWFMGFGIGLIFTFLFWHLQDIDGSPTLFGVASVINHISEIFAYFFSFKLITQLGHVKVLCLGLAGNVLRFLYISWLTNPWWVLPFEFVQGVTHAAVWAACCSYIAHATPPRLRSSAQGVLQGLHHGLGRGCGAVLGGIAVAKWGTTRTFAGYGLLCGVALAAFAFVNFRDGDAEGGAGAGGGGGAGADEEARAVAEAGVLAPHGVPSNPLPRALSSTRLADLAHHDSYGATQVYTLTTVERTAWGCRGRRRCRGSRPPTRSWRTGRRTDKRGRLPGRRRTLPPLPEGPTSTRDGRRLDTPRPSNARSIVSAVDYLEITIGGRPPLSEDRRLWILYYKVRKRLGVGPARSPRGSRPPRACAGPPLKPRG</sequence>
<accession>A0A9N9WBI3</accession>
<name>A0A9N9WBI3_9NEOP</name>
<evidence type="ECO:0000256" key="1">
    <source>
        <dbReference type="ARBA" id="ARBA00004141"/>
    </source>
</evidence>
<evidence type="ECO:0000256" key="3">
    <source>
        <dbReference type="ARBA" id="ARBA00022692"/>
    </source>
</evidence>
<feature type="compositionally biased region" description="Low complexity" evidence="6">
    <location>
        <begin position="492"/>
        <end position="509"/>
    </location>
</feature>
<keyword evidence="5 7" id="KW-0472">Membrane</keyword>
<comment type="subcellular location">
    <subcellularLocation>
        <location evidence="1">Membrane</location>
        <topology evidence="1">Multi-pass membrane protein</topology>
    </subcellularLocation>
</comment>
<protein>
    <recommendedName>
        <fullName evidence="9">Major facilitator superfamily associated domain-containing protein</fullName>
    </recommendedName>
</protein>
<organism evidence="10 11">
    <name type="scientific">Diatraea saccharalis</name>
    <name type="common">sugarcane borer</name>
    <dbReference type="NCBI Taxonomy" id="40085"/>
    <lineage>
        <taxon>Eukaryota</taxon>
        <taxon>Metazoa</taxon>
        <taxon>Ecdysozoa</taxon>
        <taxon>Arthropoda</taxon>
        <taxon>Hexapoda</taxon>
        <taxon>Insecta</taxon>
        <taxon>Pterygota</taxon>
        <taxon>Neoptera</taxon>
        <taxon>Endopterygota</taxon>
        <taxon>Lepidoptera</taxon>
        <taxon>Glossata</taxon>
        <taxon>Ditrysia</taxon>
        <taxon>Pyraloidea</taxon>
        <taxon>Crambidae</taxon>
        <taxon>Crambinae</taxon>
        <taxon>Diatraea</taxon>
    </lineage>
</organism>
<dbReference type="Gene3D" id="1.20.1250.20">
    <property type="entry name" value="MFS general substrate transporter like domains"/>
    <property type="match status" value="1"/>
</dbReference>